<reference evidence="1 2" key="1">
    <citation type="submission" date="2019-03" db="EMBL/GenBank/DDBJ databases">
        <title>Genomic Encyclopedia of Type Strains, Phase III (KMG-III): the genomes of soil and plant-associated and newly described type strains.</title>
        <authorList>
            <person name="Whitman W."/>
        </authorList>
    </citation>
    <scope>NUCLEOTIDE SEQUENCE [LARGE SCALE GENOMIC DNA]</scope>
    <source>
        <strain evidence="1 2">LMG 29544</strain>
    </source>
</reference>
<dbReference type="RefSeq" id="WP_341804915.1">
    <property type="nucleotide sequence ID" value="NZ_JBHLUW010000025.1"/>
</dbReference>
<dbReference type="CDD" id="cd14744">
    <property type="entry name" value="PAAR_CT_2"/>
    <property type="match status" value="1"/>
</dbReference>
<comment type="caution">
    <text evidence="1">The sequence shown here is derived from an EMBL/GenBank/DDBJ whole genome shotgun (WGS) entry which is preliminary data.</text>
</comment>
<dbReference type="AlphaFoldDB" id="A0A4R8L3E8"/>
<name>A0A4R8L3E8_9BURK</name>
<accession>A0A4R8L3E8</accession>
<dbReference type="EMBL" id="SORE01000048">
    <property type="protein sequence ID" value="TDY37011.1"/>
    <property type="molecule type" value="Genomic_DNA"/>
</dbReference>
<sequence length="183" mass="20229">MQRFLLRKGDRSSADGVVIEGEDRCMDQGRASAFIGAKVYCHTCRTAGIIAAKGPRLHDFILAREQALEGDICLCKCDPPPIMIASQRRSYQEFTTSELTTFQATTDDAGAGPAEHAKDDLEHYFEIVDARTETPIEGMVYKLSSNGQPIVYDETLSDGRTQAVTLKDHPYLTLVAWRGGDVR</sequence>
<protein>
    <recommendedName>
        <fullName evidence="3">PAAR motif-containing protein</fullName>
    </recommendedName>
</protein>
<gene>
    <name evidence="1" type="ORF">BX592_14814</name>
</gene>
<evidence type="ECO:0000313" key="2">
    <source>
        <dbReference type="Proteomes" id="UP000295509"/>
    </source>
</evidence>
<dbReference type="Proteomes" id="UP000295509">
    <property type="component" value="Unassembled WGS sequence"/>
</dbReference>
<evidence type="ECO:0000313" key="1">
    <source>
        <dbReference type="EMBL" id="TDY37011.1"/>
    </source>
</evidence>
<keyword evidence="2" id="KW-1185">Reference proteome</keyword>
<proteinExistence type="predicted"/>
<evidence type="ECO:0008006" key="3">
    <source>
        <dbReference type="Google" id="ProtNLM"/>
    </source>
</evidence>
<organism evidence="1 2">
    <name type="scientific">Paraburkholderia rhizosphaerae</name>
    <dbReference type="NCBI Taxonomy" id="480658"/>
    <lineage>
        <taxon>Bacteria</taxon>
        <taxon>Pseudomonadati</taxon>
        <taxon>Pseudomonadota</taxon>
        <taxon>Betaproteobacteria</taxon>
        <taxon>Burkholderiales</taxon>
        <taxon>Burkholderiaceae</taxon>
        <taxon>Paraburkholderia</taxon>
    </lineage>
</organism>